<reference evidence="1 2" key="1">
    <citation type="submission" date="2016-04" db="EMBL/GenBank/DDBJ databases">
        <title>The genome of Intoshia linei affirms orthonectids as highly simplified spiralians.</title>
        <authorList>
            <person name="Mikhailov K.V."/>
            <person name="Slusarev G.S."/>
            <person name="Nikitin M.A."/>
            <person name="Logacheva M.D."/>
            <person name="Penin A."/>
            <person name="Aleoshin V."/>
            <person name="Panchin Y.V."/>
        </authorList>
    </citation>
    <scope>NUCLEOTIDE SEQUENCE [LARGE SCALE GENOMIC DNA]</scope>
    <source>
        <strain evidence="1">Intl2013</strain>
        <tissue evidence="1">Whole animal</tissue>
    </source>
</reference>
<protein>
    <submittedName>
        <fullName evidence="1">Uncharacterized protein</fullName>
    </submittedName>
</protein>
<name>A0A177AZA6_9BILA</name>
<sequence>MANMRVNKISLKRQFRWKSDTVVDGYVEATYSNKLGLAKTLNKEDVVSKNEISQRNAYNEMSEKFNNAIKEIQGDKIAMTLVKHCKPFQDSLIIKECLEHISNLKMPESTKKILLKLPLFSIHYYKNR</sequence>
<dbReference type="AlphaFoldDB" id="A0A177AZA6"/>
<dbReference type="EMBL" id="LWCA01000693">
    <property type="protein sequence ID" value="OAF67316.1"/>
    <property type="molecule type" value="Genomic_DNA"/>
</dbReference>
<evidence type="ECO:0000313" key="1">
    <source>
        <dbReference type="EMBL" id="OAF67316.1"/>
    </source>
</evidence>
<comment type="caution">
    <text evidence="1">The sequence shown here is derived from an EMBL/GenBank/DDBJ whole genome shotgun (WGS) entry which is preliminary data.</text>
</comment>
<evidence type="ECO:0000313" key="2">
    <source>
        <dbReference type="Proteomes" id="UP000078046"/>
    </source>
</evidence>
<proteinExistence type="predicted"/>
<keyword evidence="2" id="KW-1185">Reference proteome</keyword>
<organism evidence="1 2">
    <name type="scientific">Intoshia linei</name>
    <dbReference type="NCBI Taxonomy" id="1819745"/>
    <lineage>
        <taxon>Eukaryota</taxon>
        <taxon>Metazoa</taxon>
        <taxon>Spiralia</taxon>
        <taxon>Lophotrochozoa</taxon>
        <taxon>Mesozoa</taxon>
        <taxon>Orthonectida</taxon>
        <taxon>Rhopaluridae</taxon>
        <taxon>Intoshia</taxon>
    </lineage>
</organism>
<gene>
    <name evidence="1" type="ORF">A3Q56_04994</name>
</gene>
<dbReference type="Proteomes" id="UP000078046">
    <property type="component" value="Unassembled WGS sequence"/>
</dbReference>
<accession>A0A177AZA6</accession>